<protein>
    <submittedName>
        <fullName evidence="1">Uncharacterized protein</fullName>
    </submittedName>
</protein>
<keyword evidence="2" id="KW-1185">Reference proteome</keyword>
<evidence type="ECO:0000313" key="2">
    <source>
        <dbReference type="Proteomes" id="UP001208364"/>
    </source>
</evidence>
<gene>
    <name evidence="1" type="ORF">OCV55_07585</name>
</gene>
<accession>A0ABT2SUP0</accession>
<sequence length="64" mass="7233">MKKVFTLVIDENNEPIIVEEDVILEDILNSLASISKRIDDIQLALIKNDDVDTSSDLDISKIDF</sequence>
<evidence type="ECO:0000313" key="1">
    <source>
        <dbReference type="EMBL" id="MCU6738541.1"/>
    </source>
</evidence>
<organism evidence="1 2">
    <name type="scientific">[Clostridium] ammoniilyticum</name>
    <dbReference type="NCBI Taxonomy" id="2981784"/>
    <lineage>
        <taxon>Bacteria</taxon>
        <taxon>Bacillati</taxon>
        <taxon>Bacillota</taxon>
        <taxon>Erysipelotrichia</taxon>
        <taxon>Erysipelotrichales</taxon>
        <taxon>Coprobacillaceae</taxon>
        <taxon>Faecalibacillus</taxon>
    </lineage>
</organism>
<proteinExistence type="predicted"/>
<dbReference type="EMBL" id="JAOQJR010000006">
    <property type="protein sequence ID" value="MCU6738541.1"/>
    <property type="molecule type" value="Genomic_DNA"/>
</dbReference>
<reference evidence="1 2" key="1">
    <citation type="journal article" date="2021" name="ISME Commun">
        <title>Automated analysis of genomic sequences facilitates high-throughput and comprehensive description of bacteria.</title>
        <authorList>
            <person name="Hitch T.C.A."/>
        </authorList>
    </citation>
    <scope>NUCLEOTIDE SEQUENCE [LARGE SCALE GENOMIC DNA]</scope>
    <source>
        <strain evidence="1 2">H4_15</strain>
    </source>
</reference>
<name>A0ABT2SUP0_9FIRM</name>
<comment type="caution">
    <text evidence="1">The sequence shown here is derived from an EMBL/GenBank/DDBJ whole genome shotgun (WGS) entry which is preliminary data.</text>
</comment>
<dbReference type="Proteomes" id="UP001208364">
    <property type="component" value="Unassembled WGS sequence"/>
</dbReference>
<dbReference type="RefSeq" id="WP_096807543.1">
    <property type="nucleotide sequence ID" value="NZ_JAOQJR010000006.1"/>
</dbReference>